<evidence type="ECO:0000256" key="1">
    <source>
        <dbReference type="SAM" id="Phobius"/>
    </source>
</evidence>
<evidence type="ECO:0000313" key="3">
    <source>
        <dbReference type="Proteomes" id="UP000235145"/>
    </source>
</evidence>
<keyword evidence="3" id="KW-1185">Reference proteome</keyword>
<keyword evidence="1" id="KW-1133">Transmembrane helix</keyword>
<evidence type="ECO:0000313" key="2">
    <source>
        <dbReference type="EMBL" id="KAJ0198022.1"/>
    </source>
</evidence>
<dbReference type="Proteomes" id="UP000235145">
    <property type="component" value="Unassembled WGS sequence"/>
</dbReference>
<dbReference type="AlphaFoldDB" id="A0A9R1V0Y3"/>
<name>A0A9R1V0Y3_LACSA</name>
<dbReference type="InterPro" id="IPR024489">
    <property type="entry name" value="Organ_specific_prot"/>
</dbReference>
<comment type="caution">
    <text evidence="2">The sequence shown here is derived from an EMBL/GenBank/DDBJ whole genome shotgun (WGS) entry which is preliminary data.</text>
</comment>
<feature type="transmembrane region" description="Helical" evidence="1">
    <location>
        <begin position="38"/>
        <end position="55"/>
    </location>
</feature>
<reference evidence="2 3" key="1">
    <citation type="journal article" date="2017" name="Nat. Commun.">
        <title>Genome assembly with in vitro proximity ligation data and whole-genome triplication in lettuce.</title>
        <authorList>
            <person name="Reyes-Chin-Wo S."/>
            <person name="Wang Z."/>
            <person name="Yang X."/>
            <person name="Kozik A."/>
            <person name="Arikit S."/>
            <person name="Song C."/>
            <person name="Xia L."/>
            <person name="Froenicke L."/>
            <person name="Lavelle D.O."/>
            <person name="Truco M.J."/>
            <person name="Xia R."/>
            <person name="Zhu S."/>
            <person name="Xu C."/>
            <person name="Xu H."/>
            <person name="Xu X."/>
            <person name="Cox K."/>
            <person name="Korf I."/>
            <person name="Meyers B.C."/>
            <person name="Michelmore R.W."/>
        </authorList>
    </citation>
    <scope>NUCLEOTIDE SEQUENCE [LARGE SCALE GENOMIC DNA]</scope>
    <source>
        <strain evidence="3">cv. Salinas</strain>
        <tissue evidence="2">Seedlings</tissue>
    </source>
</reference>
<dbReference type="Pfam" id="PF10950">
    <property type="entry name" value="Organ_specific"/>
    <property type="match status" value="1"/>
</dbReference>
<gene>
    <name evidence="2" type="ORF">LSAT_V11C700377590</name>
</gene>
<protein>
    <submittedName>
        <fullName evidence="2">Uncharacterized protein</fullName>
    </submittedName>
</protein>
<keyword evidence="1" id="KW-0812">Transmembrane</keyword>
<organism evidence="2 3">
    <name type="scientific">Lactuca sativa</name>
    <name type="common">Garden lettuce</name>
    <dbReference type="NCBI Taxonomy" id="4236"/>
    <lineage>
        <taxon>Eukaryota</taxon>
        <taxon>Viridiplantae</taxon>
        <taxon>Streptophyta</taxon>
        <taxon>Embryophyta</taxon>
        <taxon>Tracheophyta</taxon>
        <taxon>Spermatophyta</taxon>
        <taxon>Magnoliopsida</taxon>
        <taxon>eudicotyledons</taxon>
        <taxon>Gunneridae</taxon>
        <taxon>Pentapetalae</taxon>
        <taxon>asterids</taxon>
        <taxon>campanulids</taxon>
        <taxon>Asterales</taxon>
        <taxon>Asteraceae</taxon>
        <taxon>Cichorioideae</taxon>
        <taxon>Cichorieae</taxon>
        <taxon>Lactucinae</taxon>
        <taxon>Lactuca</taxon>
    </lineage>
</organism>
<accession>A0A9R1V0Y3</accession>
<dbReference type="EMBL" id="NBSK02000007">
    <property type="protein sequence ID" value="KAJ0198022.1"/>
    <property type="molecule type" value="Genomic_DNA"/>
</dbReference>
<proteinExistence type="predicted"/>
<sequence length="144" mass="16727">MSTPPRDACNWNLEHGVTSFFLRTHFSRHGRKNLMSNVLNLWCNITMFITVIVYVRPNPEKYQQDLHVRGGSLVSLVTQREVTATKESPPMRSLNQGLISRFIIDNVGLKSMKTFTEDFEPRPNISIYKNDASIKYKKVFDEEF</sequence>
<keyword evidence="1" id="KW-0472">Membrane</keyword>